<evidence type="ECO:0000313" key="1">
    <source>
        <dbReference type="EMBL" id="KAF0773331.1"/>
    </source>
</evidence>
<keyword evidence="2" id="KW-1185">Reference proteome</keyword>
<organism evidence="1 2">
    <name type="scientific">Aphis craccivora</name>
    <name type="common">Cowpea aphid</name>
    <dbReference type="NCBI Taxonomy" id="307492"/>
    <lineage>
        <taxon>Eukaryota</taxon>
        <taxon>Metazoa</taxon>
        <taxon>Ecdysozoa</taxon>
        <taxon>Arthropoda</taxon>
        <taxon>Hexapoda</taxon>
        <taxon>Insecta</taxon>
        <taxon>Pterygota</taxon>
        <taxon>Neoptera</taxon>
        <taxon>Paraneoptera</taxon>
        <taxon>Hemiptera</taxon>
        <taxon>Sternorrhyncha</taxon>
        <taxon>Aphidomorpha</taxon>
        <taxon>Aphidoidea</taxon>
        <taxon>Aphididae</taxon>
        <taxon>Aphidini</taxon>
        <taxon>Aphis</taxon>
        <taxon>Aphis</taxon>
    </lineage>
</organism>
<dbReference type="AlphaFoldDB" id="A0A6G0ZPW1"/>
<sequence>MLTIIDDEQVFEANIRPINKKNMCLYISEVKSIPTIILVLWLTRQRHPLPHHILRTCPQQLFNLLYRLKIDIVQYNLSIYFPIPTTFDRTLESYYSLPFCLLSRQLHVIYQTCTPLFLIKIYLTKFIVYQTLYTKEIVYNMFMPPHEVESYYISGVANGKQIKYLERQLIILKNETTYKLILRVTLLSCEIKRVNYNQYVHSERCYEYIDFKMMCIFFCVSVYSITSRNNASISNFGGGFQWQSEYLWCIIEVKSKHFPTDLKKIEKKRKKAGKWVPLCCTLGAVWITIYCRTVKFESNDNYHCIRKTILNEDDLSALEIIFSAKLMKNLVLPTPNTKHQQASFCYGNHPQSLKLKHYFDTFSITYEELCIKISRPKKLENLVFYKHKQFYDFLTSKLLANFRVLDRFLFELQP</sequence>
<comment type="caution">
    <text evidence="1">The sequence shown here is derived from an EMBL/GenBank/DDBJ whole genome shotgun (WGS) entry which is preliminary data.</text>
</comment>
<accession>A0A6G0ZPW1</accession>
<proteinExistence type="predicted"/>
<dbReference type="Proteomes" id="UP000478052">
    <property type="component" value="Unassembled WGS sequence"/>
</dbReference>
<gene>
    <name evidence="1" type="ORF">FWK35_00006550</name>
</gene>
<reference evidence="1 2" key="1">
    <citation type="submission" date="2019-08" db="EMBL/GenBank/DDBJ databases">
        <title>Whole genome of Aphis craccivora.</title>
        <authorList>
            <person name="Voronova N.V."/>
            <person name="Shulinski R.S."/>
            <person name="Bandarenka Y.V."/>
            <person name="Zhorov D.G."/>
            <person name="Warner D."/>
        </authorList>
    </citation>
    <scope>NUCLEOTIDE SEQUENCE [LARGE SCALE GENOMIC DNA]</scope>
    <source>
        <strain evidence="1">180601</strain>
        <tissue evidence="1">Whole Body</tissue>
    </source>
</reference>
<dbReference type="EMBL" id="VUJU01000071">
    <property type="protein sequence ID" value="KAF0773331.1"/>
    <property type="molecule type" value="Genomic_DNA"/>
</dbReference>
<protein>
    <submittedName>
        <fullName evidence="1">Uncharacterized protein</fullName>
    </submittedName>
</protein>
<name>A0A6G0ZPW1_APHCR</name>
<evidence type="ECO:0000313" key="2">
    <source>
        <dbReference type="Proteomes" id="UP000478052"/>
    </source>
</evidence>